<dbReference type="Proteomes" id="UP001596174">
    <property type="component" value="Unassembled WGS sequence"/>
</dbReference>
<evidence type="ECO:0000256" key="3">
    <source>
        <dbReference type="ARBA" id="ARBA00022989"/>
    </source>
</evidence>
<evidence type="ECO:0000313" key="8">
    <source>
        <dbReference type="Proteomes" id="UP001596174"/>
    </source>
</evidence>
<feature type="transmembrane region" description="Helical" evidence="5">
    <location>
        <begin position="223"/>
        <end position="250"/>
    </location>
</feature>
<evidence type="ECO:0000256" key="4">
    <source>
        <dbReference type="ARBA" id="ARBA00023136"/>
    </source>
</evidence>
<keyword evidence="3 5" id="KW-1133">Transmembrane helix</keyword>
<sequence>MIADRAARMLDGLTLRPVAPYQAAMVRIGFALTFGAFLLREWPHRLELYGDGAAWSGDLARQMLAQNHSFTVLVWSDSRVWFECVYAAAIAVSALLLLGWRTRATTLLFLVLVLSVQNRAVLVGDGGDNVVHLMALYLPFTRCGEVWSLDARRPPRGRDRSGPVLWLMLGAALAAAQVSGFAKLGMLDFGWYSWGTFFWAYWAAVGIWWSVNRRVPQGEWHRLLNGLANLVHTAAMLVIAAEVCLVYATAGWYKIQGSLWQGGTAVWFPLHIPYFEPWPGLSGLLSGSAVVLTLVTYGTVIMQVGFPFLVFNRRIKNVLLVLMMAEHVGIAVALGLPFFSLAMIAADSVFLPTTFLQRVGHGGGALRHRLATRVRHSNPRSSFAPDRPEQAVSGG</sequence>
<organism evidence="7 8">
    <name type="scientific">Streptacidiphilus monticola</name>
    <dbReference type="NCBI Taxonomy" id="2161674"/>
    <lineage>
        <taxon>Bacteria</taxon>
        <taxon>Bacillati</taxon>
        <taxon>Actinomycetota</taxon>
        <taxon>Actinomycetes</taxon>
        <taxon>Kitasatosporales</taxon>
        <taxon>Streptomycetaceae</taxon>
        <taxon>Streptacidiphilus</taxon>
    </lineage>
</organism>
<feature type="transmembrane region" description="Helical" evidence="5">
    <location>
        <begin position="191"/>
        <end position="211"/>
    </location>
</feature>
<dbReference type="SMART" id="SM00752">
    <property type="entry name" value="HTTM"/>
    <property type="match status" value="1"/>
</dbReference>
<dbReference type="EMBL" id="JBHSQJ010000084">
    <property type="protein sequence ID" value="MFC5909704.1"/>
    <property type="molecule type" value="Genomic_DNA"/>
</dbReference>
<accession>A0ABW1G4K8</accession>
<dbReference type="PANTHER" id="PTHR39535">
    <property type="entry name" value="SPORULATION-DELAYING PROTEIN SDPB"/>
    <property type="match status" value="1"/>
</dbReference>
<feature type="transmembrane region" description="Helical" evidence="5">
    <location>
        <begin position="21"/>
        <end position="39"/>
    </location>
</feature>
<comment type="subcellular location">
    <subcellularLocation>
        <location evidence="1">Endomembrane system</location>
        <topology evidence="1">Multi-pass membrane protein</topology>
    </subcellularLocation>
</comment>
<protein>
    <submittedName>
        <fullName evidence="7">HTTM domain-containing protein</fullName>
    </submittedName>
</protein>
<dbReference type="InterPro" id="IPR052964">
    <property type="entry name" value="Sporulation_signal_mat"/>
</dbReference>
<keyword evidence="2 5" id="KW-0812">Transmembrane</keyword>
<evidence type="ECO:0000256" key="5">
    <source>
        <dbReference type="SAM" id="Phobius"/>
    </source>
</evidence>
<comment type="caution">
    <text evidence="7">The sequence shown here is derived from an EMBL/GenBank/DDBJ whole genome shotgun (WGS) entry which is preliminary data.</text>
</comment>
<dbReference type="InterPro" id="IPR011020">
    <property type="entry name" value="HTTM-like"/>
</dbReference>
<proteinExistence type="predicted"/>
<feature type="transmembrane region" description="Helical" evidence="5">
    <location>
        <begin position="161"/>
        <end position="179"/>
    </location>
</feature>
<evidence type="ECO:0000313" key="7">
    <source>
        <dbReference type="EMBL" id="MFC5909704.1"/>
    </source>
</evidence>
<dbReference type="RefSeq" id="WP_380585727.1">
    <property type="nucleotide sequence ID" value="NZ_JBHSQJ010000084.1"/>
</dbReference>
<gene>
    <name evidence="7" type="ORF">ACFP3V_21130</name>
</gene>
<feature type="transmembrane region" description="Helical" evidence="5">
    <location>
        <begin position="284"/>
        <end position="311"/>
    </location>
</feature>
<evidence type="ECO:0000256" key="1">
    <source>
        <dbReference type="ARBA" id="ARBA00004127"/>
    </source>
</evidence>
<dbReference type="PANTHER" id="PTHR39535:SF2">
    <property type="entry name" value="HTTM DOMAIN-CONTAINING PROTEIN"/>
    <property type="match status" value="1"/>
</dbReference>
<evidence type="ECO:0000256" key="2">
    <source>
        <dbReference type="ARBA" id="ARBA00022692"/>
    </source>
</evidence>
<keyword evidence="8" id="KW-1185">Reference proteome</keyword>
<evidence type="ECO:0000259" key="6">
    <source>
        <dbReference type="SMART" id="SM00752"/>
    </source>
</evidence>
<feature type="transmembrane region" description="Helical" evidence="5">
    <location>
        <begin position="318"/>
        <end position="346"/>
    </location>
</feature>
<keyword evidence="4 5" id="KW-0472">Membrane</keyword>
<name>A0ABW1G4K8_9ACTN</name>
<feature type="domain" description="HTTM-like" evidence="6">
    <location>
        <begin position="15"/>
        <end position="355"/>
    </location>
</feature>
<reference evidence="8" key="1">
    <citation type="journal article" date="2019" name="Int. J. Syst. Evol. Microbiol.">
        <title>The Global Catalogue of Microorganisms (GCM) 10K type strain sequencing project: providing services to taxonomists for standard genome sequencing and annotation.</title>
        <authorList>
            <consortium name="The Broad Institute Genomics Platform"/>
            <consortium name="The Broad Institute Genome Sequencing Center for Infectious Disease"/>
            <person name="Wu L."/>
            <person name="Ma J."/>
        </authorList>
    </citation>
    <scope>NUCLEOTIDE SEQUENCE [LARGE SCALE GENOMIC DNA]</scope>
    <source>
        <strain evidence="8">JCM 4816</strain>
    </source>
</reference>
<feature type="transmembrane region" description="Helical" evidence="5">
    <location>
        <begin position="80"/>
        <end position="100"/>
    </location>
</feature>